<dbReference type="AlphaFoldDB" id="A0A1G6Y6B3"/>
<dbReference type="InterPro" id="IPR016167">
    <property type="entry name" value="FAD-bd_PCMH_sub1"/>
</dbReference>
<evidence type="ECO:0000256" key="1">
    <source>
        <dbReference type="ARBA" id="ARBA00022630"/>
    </source>
</evidence>
<proteinExistence type="predicted"/>
<dbReference type="SUPFAM" id="SSF55447">
    <property type="entry name" value="CO dehydrogenase flavoprotein C-terminal domain-like"/>
    <property type="match status" value="1"/>
</dbReference>
<dbReference type="InterPro" id="IPR016166">
    <property type="entry name" value="FAD-bd_PCMH"/>
</dbReference>
<dbReference type="Gene3D" id="3.30.390.50">
    <property type="entry name" value="CO dehydrogenase flavoprotein, C-terminal domain"/>
    <property type="match status" value="1"/>
</dbReference>
<accession>A0A1G6Y6B3</accession>
<evidence type="ECO:0000259" key="3">
    <source>
        <dbReference type="PROSITE" id="PS51387"/>
    </source>
</evidence>
<protein>
    <submittedName>
        <fullName evidence="4">Xanthine dehydrogenase YagS FAD-binding subunit</fullName>
    </submittedName>
</protein>
<keyword evidence="2" id="KW-0274">FAD</keyword>
<dbReference type="InterPro" id="IPR002346">
    <property type="entry name" value="Mopterin_DH_FAD-bd"/>
</dbReference>
<dbReference type="GO" id="GO:0071949">
    <property type="term" value="F:FAD binding"/>
    <property type="evidence" value="ECO:0007669"/>
    <property type="project" value="InterPro"/>
</dbReference>
<name>A0A1G6Y6B3_9PROT</name>
<dbReference type="EMBL" id="FMZX01000013">
    <property type="protein sequence ID" value="SDD85247.1"/>
    <property type="molecule type" value="Genomic_DNA"/>
</dbReference>
<dbReference type="InterPro" id="IPR051312">
    <property type="entry name" value="Diverse_Substr_Oxidored"/>
</dbReference>
<dbReference type="InterPro" id="IPR005107">
    <property type="entry name" value="CO_DH_flav_C"/>
</dbReference>
<dbReference type="SUPFAM" id="SSF56176">
    <property type="entry name" value="FAD-binding/transporter-associated domain-like"/>
    <property type="match status" value="1"/>
</dbReference>
<evidence type="ECO:0000313" key="4">
    <source>
        <dbReference type="EMBL" id="SDD85247.1"/>
    </source>
</evidence>
<dbReference type="InterPro" id="IPR036683">
    <property type="entry name" value="CO_DH_flav_C_dom_sf"/>
</dbReference>
<dbReference type="PANTHER" id="PTHR42659">
    <property type="entry name" value="XANTHINE DEHYDROGENASE SUBUNIT C-RELATED"/>
    <property type="match status" value="1"/>
</dbReference>
<dbReference type="Proteomes" id="UP000198925">
    <property type="component" value="Unassembled WGS sequence"/>
</dbReference>
<feature type="domain" description="FAD-binding PCMH-type" evidence="3">
    <location>
        <begin position="1"/>
        <end position="221"/>
    </location>
</feature>
<reference evidence="4 5" key="1">
    <citation type="submission" date="2016-10" db="EMBL/GenBank/DDBJ databases">
        <authorList>
            <person name="de Groot N.N."/>
        </authorList>
    </citation>
    <scope>NUCLEOTIDE SEQUENCE [LARGE SCALE GENOMIC DNA]</scope>
    <source>
        <strain evidence="4 5">CPCC 100156</strain>
    </source>
</reference>
<dbReference type="GO" id="GO:0016491">
    <property type="term" value="F:oxidoreductase activity"/>
    <property type="evidence" value="ECO:0007669"/>
    <property type="project" value="InterPro"/>
</dbReference>
<dbReference type="PROSITE" id="PS51387">
    <property type="entry name" value="FAD_PCMH"/>
    <property type="match status" value="1"/>
</dbReference>
<dbReference type="Gene3D" id="3.30.465.10">
    <property type="match status" value="2"/>
</dbReference>
<dbReference type="STRING" id="938405.SAMN02927895_04504"/>
<dbReference type="RefSeq" id="WP_090664297.1">
    <property type="nucleotide sequence ID" value="NZ_FMZX01000013.1"/>
</dbReference>
<evidence type="ECO:0000256" key="2">
    <source>
        <dbReference type="ARBA" id="ARBA00022827"/>
    </source>
</evidence>
<dbReference type="SMART" id="SM01092">
    <property type="entry name" value="CO_deh_flav_C"/>
    <property type="match status" value="1"/>
</dbReference>
<dbReference type="Pfam" id="PF03450">
    <property type="entry name" value="CO_deh_flav_C"/>
    <property type="match status" value="1"/>
</dbReference>
<evidence type="ECO:0000313" key="5">
    <source>
        <dbReference type="Proteomes" id="UP000198925"/>
    </source>
</evidence>
<keyword evidence="5" id="KW-1185">Reference proteome</keyword>
<organism evidence="4 5">
    <name type="scientific">Belnapia rosea</name>
    <dbReference type="NCBI Taxonomy" id="938405"/>
    <lineage>
        <taxon>Bacteria</taxon>
        <taxon>Pseudomonadati</taxon>
        <taxon>Pseudomonadota</taxon>
        <taxon>Alphaproteobacteria</taxon>
        <taxon>Acetobacterales</taxon>
        <taxon>Roseomonadaceae</taxon>
        <taxon>Belnapia</taxon>
    </lineage>
</organism>
<keyword evidence="1" id="KW-0285">Flavoprotein</keyword>
<dbReference type="InterPro" id="IPR036318">
    <property type="entry name" value="FAD-bd_PCMH-like_sf"/>
</dbReference>
<dbReference type="InterPro" id="IPR016169">
    <property type="entry name" value="FAD-bd_PCMH_sub2"/>
</dbReference>
<sequence>MQPFSYAPVADAAAAALRARAGASFIAGGTDMLQLLQENVLQPDELADLNGLPLAGITEEADGALRIGALTKLQEAADHPLLRERHPVVAEALDATASPMVRHMATVGGNLLQRTRCLYFRDVSTPCNKRQPGSGCSALEGENRHNAILGGSEHCIAVQPSDLPVALVAVDAEVLARNTDGAERWIPVGGFHRLPGDTPEIETALKPGDLILAIRIPAHAARWRSHYVKVRDRASFAWALCSAAVALRLDEQGRVAEVRIAAGGVATKPWRLPRVEQELLGHRLDRDRVRLSAVWASEGAVTRTGNAYKAPMLQHTVERALIELGGLA</sequence>
<gene>
    <name evidence="4" type="ORF">SAMN04487779_1013100</name>
</gene>
<dbReference type="PANTHER" id="PTHR42659:SF1">
    <property type="entry name" value="OXIDOREDUCTASE"/>
    <property type="match status" value="1"/>
</dbReference>
<dbReference type="Gene3D" id="3.30.43.10">
    <property type="entry name" value="Uridine Diphospho-n-acetylenolpyruvylglucosamine Reductase, domain 2"/>
    <property type="match status" value="1"/>
</dbReference>
<dbReference type="Pfam" id="PF00941">
    <property type="entry name" value="FAD_binding_5"/>
    <property type="match status" value="1"/>
</dbReference>